<dbReference type="EMBL" id="CAEZUL010000149">
    <property type="protein sequence ID" value="CAB4607016.1"/>
    <property type="molecule type" value="Genomic_DNA"/>
</dbReference>
<protein>
    <submittedName>
        <fullName evidence="2">Unannotated protein</fullName>
    </submittedName>
</protein>
<reference evidence="2" key="1">
    <citation type="submission" date="2020-05" db="EMBL/GenBank/DDBJ databases">
        <authorList>
            <person name="Chiriac C."/>
            <person name="Salcher M."/>
            <person name="Ghai R."/>
            <person name="Kavagutti S V."/>
        </authorList>
    </citation>
    <scope>NUCLEOTIDE SEQUENCE</scope>
</reference>
<evidence type="ECO:0000313" key="2">
    <source>
        <dbReference type="EMBL" id="CAB4607016.1"/>
    </source>
</evidence>
<name>A0A6J6H1K1_9ZZZZ</name>
<dbReference type="InterPro" id="IPR022292">
    <property type="entry name" value="CHP03843"/>
</dbReference>
<dbReference type="AlphaFoldDB" id="A0A6J6H1K1"/>
<accession>A0A6J6H1K1</accession>
<dbReference type="InterPro" id="IPR011009">
    <property type="entry name" value="Kinase-like_dom_sf"/>
</dbReference>
<dbReference type="Pfam" id="PF00454">
    <property type="entry name" value="PI3_PI4_kinase"/>
    <property type="match status" value="1"/>
</dbReference>
<gene>
    <name evidence="2" type="ORF">UFOPK1808_01133</name>
</gene>
<dbReference type="NCBIfam" id="TIGR03843">
    <property type="entry name" value="SCO1664 family protein"/>
    <property type="match status" value="1"/>
</dbReference>
<feature type="domain" description="PI3K/PI4K catalytic" evidence="1">
    <location>
        <begin position="91"/>
        <end position="164"/>
    </location>
</feature>
<sequence>MPIDPLMVEKLSTQSFEIEGRMPNSSNGTYLVTVGDPADNMRAIYKPLQGERPLWDFEPGLYKREIAAYRLSEALGYHLVPPTVLCEGPLGVGSLQLFVNYNPEEHYFYLYEQHLEVHERLKAMAVFDVVANNTDRKGGHVLLDEDGNIWGIDHGVCFSDEFKLRTVIWDFATQTISDELLAPLEQLIESVPVNIAALLTDYEIEAMLERTEWLLENRVFPAPESRYQYPWPLL</sequence>
<organism evidence="2">
    <name type="scientific">freshwater metagenome</name>
    <dbReference type="NCBI Taxonomy" id="449393"/>
    <lineage>
        <taxon>unclassified sequences</taxon>
        <taxon>metagenomes</taxon>
        <taxon>ecological metagenomes</taxon>
    </lineage>
</organism>
<dbReference type="InterPro" id="IPR000403">
    <property type="entry name" value="PI3/4_kinase_cat_dom"/>
</dbReference>
<proteinExistence type="predicted"/>
<evidence type="ECO:0000259" key="1">
    <source>
        <dbReference type="Pfam" id="PF00454"/>
    </source>
</evidence>
<dbReference type="SUPFAM" id="SSF56112">
    <property type="entry name" value="Protein kinase-like (PK-like)"/>
    <property type="match status" value="1"/>
</dbReference>